<evidence type="ECO:0000313" key="10">
    <source>
        <dbReference type="Proteomes" id="UP001597417"/>
    </source>
</evidence>
<evidence type="ECO:0000256" key="5">
    <source>
        <dbReference type="RuleBase" id="RU362125"/>
    </source>
</evidence>
<evidence type="ECO:0000313" key="9">
    <source>
        <dbReference type="EMBL" id="MFD2419408.1"/>
    </source>
</evidence>
<protein>
    <submittedName>
        <fullName evidence="9">Acyl-CoA dehydrogenase family protein</fullName>
        <ecNumber evidence="9">1.-.-.-</ecNumber>
    </submittedName>
</protein>
<dbReference type="InterPro" id="IPR013786">
    <property type="entry name" value="AcylCoA_DH/ox_N"/>
</dbReference>
<dbReference type="Gene3D" id="1.20.140.10">
    <property type="entry name" value="Butyryl-CoA Dehydrogenase, subunit A, domain 3"/>
    <property type="match status" value="1"/>
</dbReference>
<keyword evidence="3 5" id="KW-0285">Flavoprotein</keyword>
<keyword evidence="10" id="KW-1185">Reference proteome</keyword>
<proteinExistence type="inferred from homology"/>
<gene>
    <name evidence="9" type="ORF">ACFSXZ_24055</name>
</gene>
<keyword evidence="4 5" id="KW-0274">FAD</keyword>
<dbReference type="Proteomes" id="UP001597417">
    <property type="component" value="Unassembled WGS sequence"/>
</dbReference>
<evidence type="ECO:0000259" key="8">
    <source>
        <dbReference type="Pfam" id="PF02771"/>
    </source>
</evidence>
<dbReference type="PANTHER" id="PTHR43884:SF19">
    <property type="entry name" value="ACYL-COA DEHYDROGENASE FADE4-RELATED"/>
    <property type="match status" value="1"/>
</dbReference>
<dbReference type="Gene3D" id="2.40.110.10">
    <property type="entry name" value="Butyryl-CoA Dehydrogenase, subunit A, domain 2"/>
    <property type="match status" value="1"/>
</dbReference>
<dbReference type="InterPro" id="IPR006091">
    <property type="entry name" value="Acyl-CoA_Oxase/DH_mid-dom"/>
</dbReference>
<dbReference type="Pfam" id="PF02771">
    <property type="entry name" value="Acyl-CoA_dh_N"/>
    <property type="match status" value="1"/>
</dbReference>
<feature type="domain" description="Acyl-CoA dehydrogenase/oxidase N-terminal" evidence="8">
    <location>
        <begin position="37"/>
        <end position="125"/>
    </location>
</feature>
<dbReference type="SUPFAM" id="SSF47203">
    <property type="entry name" value="Acyl-CoA dehydrogenase C-terminal domain-like"/>
    <property type="match status" value="1"/>
</dbReference>
<accession>A0ABW5FWJ9</accession>
<dbReference type="InterPro" id="IPR037069">
    <property type="entry name" value="AcylCoA_DH/ox_N_sf"/>
</dbReference>
<keyword evidence="5 9" id="KW-0560">Oxidoreductase</keyword>
<dbReference type="InterPro" id="IPR036250">
    <property type="entry name" value="AcylCo_DH-like_C"/>
</dbReference>
<feature type="domain" description="Acyl-CoA oxidase/dehydrogenase middle" evidence="7">
    <location>
        <begin position="129"/>
        <end position="225"/>
    </location>
</feature>
<dbReference type="Gene3D" id="1.10.540.10">
    <property type="entry name" value="Acyl-CoA dehydrogenase/oxidase, N-terminal domain"/>
    <property type="match status" value="1"/>
</dbReference>
<evidence type="ECO:0000256" key="1">
    <source>
        <dbReference type="ARBA" id="ARBA00001974"/>
    </source>
</evidence>
<sequence length="569" mass="60021">MSAGVAGVAGATGSAVTALEDMLGQWRAGGPFAPEDLARLDAAEAVPVAACRALDDAGLPAYYVPARFGGRLVGFPQVVAMLRAVARQDLTVAIAHGKTFLGAVSVWVSGSPETAERLARQIIDGAVVCWGLTERGHGSDLLSGEVSAERTTDGWRLHGTKWLINNATRAQVACVLARTSAVGGPRGFSLFLVDKRELSPDRLRTLDKIPTHGIRGADISGLSFDGAPLPATALIGEPGKGGETVLKALQLTRTACTALSLGAGDHAIRLATRFARERRLYGRPVAEMPLARDTIGRAAARLLLAEAVTAVATRAIHVLPREMSVFSAVCKAFVPTIVQEAIEQVAELLGARGYLTDVFEHGEFAKLERDHRLVAIFDGSTLVNRHMLISQFTRLGRGYGVLDPSAADRLSTLVNGPLPDFAYDTLALVSASGCGLVLAVPGLLHRVRELDSGGLMAHVLADFEAACAKTHAAIGAYRPAAGMPAADAFALAELYEVCVAGAACLLILSSRPGDGRAWTLLRGCLELVVERLVPGRYGDDGVFAALAEHALLDDEPLTLFPRDQEDSPW</sequence>
<name>A0ABW5FWJ9_9PSEU</name>
<dbReference type="CDD" id="cd00567">
    <property type="entry name" value="ACAD"/>
    <property type="match status" value="1"/>
</dbReference>
<evidence type="ECO:0000259" key="7">
    <source>
        <dbReference type="Pfam" id="PF02770"/>
    </source>
</evidence>
<comment type="similarity">
    <text evidence="2 5">Belongs to the acyl-CoA dehydrogenase family.</text>
</comment>
<feature type="domain" description="Acyl-CoA dehydrogenase/oxidase C-terminal" evidence="6">
    <location>
        <begin position="239"/>
        <end position="388"/>
    </location>
</feature>
<dbReference type="InterPro" id="IPR046373">
    <property type="entry name" value="Acyl-CoA_Oxase/DH_mid-dom_sf"/>
</dbReference>
<dbReference type="EMBL" id="JBHUKR010000011">
    <property type="protein sequence ID" value="MFD2419408.1"/>
    <property type="molecule type" value="Genomic_DNA"/>
</dbReference>
<evidence type="ECO:0000256" key="3">
    <source>
        <dbReference type="ARBA" id="ARBA00022630"/>
    </source>
</evidence>
<reference evidence="10" key="1">
    <citation type="journal article" date="2019" name="Int. J. Syst. Evol. Microbiol.">
        <title>The Global Catalogue of Microorganisms (GCM) 10K type strain sequencing project: providing services to taxonomists for standard genome sequencing and annotation.</title>
        <authorList>
            <consortium name="The Broad Institute Genomics Platform"/>
            <consortium name="The Broad Institute Genome Sequencing Center for Infectious Disease"/>
            <person name="Wu L."/>
            <person name="Ma J."/>
        </authorList>
    </citation>
    <scope>NUCLEOTIDE SEQUENCE [LARGE SCALE GENOMIC DNA]</scope>
    <source>
        <strain evidence="10">CGMCC 4.7645</strain>
    </source>
</reference>
<comment type="cofactor">
    <cofactor evidence="1 5">
        <name>FAD</name>
        <dbReference type="ChEBI" id="CHEBI:57692"/>
    </cofactor>
</comment>
<dbReference type="InterPro" id="IPR009100">
    <property type="entry name" value="AcylCoA_DH/oxidase_NM_dom_sf"/>
</dbReference>
<dbReference type="Pfam" id="PF00441">
    <property type="entry name" value="Acyl-CoA_dh_1"/>
    <property type="match status" value="1"/>
</dbReference>
<dbReference type="PANTHER" id="PTHR43884">
    <property type="entry name" value="ACYL-COA DEHYDROGENASE"/>
    <property type="match status" value="1"/>
</dbReference>
<dbReference type="GO" id="GO:0016491">
    <property type="term" value="F:oxidoreductase activity"/>
    <property type="evidence" value="ECO:0007669"/>
    <property type="project" value="UniProtKB-KW"/>
</dbReference>
<dbReference type="SUPFAM" id="SSF56645">
    <property type="entry name" value="Acyl-CoA dehydrogenase NM domain-like"/>
    <property type="match status" value="1"/>
</dbReference>
<dbReference type="InterPro" id="IPR009075">
    <property type="entry name" value="AcylCo_DH/oxidase_C"/>
</dbReference>
<comment type="caution">
    <text evidence="9">The sequence shown here is derived from an EMBL/GenBank/DDBJ whole genome shotgun (WGS) entry which is preliminary data.</text>
</comment>
<evidence type="ECO:0000256" key="4">
    <source>
        <dbReference type="ARBA" id="ARBA00022827"/>
    </source>
</evidence>
<dbReference type="Pfam" id="PF02770">
    <property type="entry name" value="Acyl-CoA_dh_M"/>
    <property type="match status" value="1"/>
</dbReference>
<dbReference type="EC" id="1.-.-.-" evidence="9"/>
<evidence type="ECO:0000256" key="2">
    <source>
        <dbReference type="ARBA" id="ARBA00009347"/>
    </source>
</evidence>
<organism evidence="9 10">
    <name type="scientific">Amycolatopsis pigmentata</name>
    <dbReference type="NCBI Taxonomy" id="450801"/>
    <lineage>
        <taxon>Bacteria</taxon>
        <taxon>Bacillati</taxon>
        <taxon>Actinomycetota</taxon>
        <taxon>Actinomycetes</taxon>
        <taxon>Pseudonocardiales</taxon>
        <taxon>Pseudonocardiaceae</taxon>
        <taxon>Amycolatopsis</taxon>
    </lineage>
</organism>
<dbReference type="RefSeq" id="WP_378267398.1">
    <property type="nucleotide sequence ID" value="NZ_JBHUKR010000011.1"/>
</dbReference>
<evidence type="ECO:0000259" key="6">
    <source>
        <dbReference type="Pfam" id="PF00441"/>
    </source>
</evidence>